<organism evidence="1 2">
    <name type="scientific">Gimesia panareensis</name>
    <dbReference type="NCBI Taxonomy" id="2527978"/>
    <lineage>
        <taxon>Bacteria</taxon>
        <taxon>Pseudomonadati</taxon>
        <taxon>Planctomycetota</taxon>
        <taxon>Planctomycetia</taxon>
        <taxon>Planctomycetales</taxon>
        <taxon>Planctomycetaceae</taxon>
        <taxon>Gimesia</taxon>
    </lineage>
</organism>
<dbReference type="Proteomes" id="UP000320839">
    <property type="component" value="Chromosome"/>
</dbReference>
<name>A0A518FYK3_9PLAN</name>
<dbReference type="AlphaFoldDB" id="A0A518FYK3"/>
<sequence>MSYWDGRKDLNYYRVVREWLEQLDHSSIIDVGCADTPIVTWGNFQRRTAVNHREFPLLHGVDCIEADWMETELQADVITCLQVIEHFETDFLREFVSKIFQSCQVAIISVPYLWPAGSCPGHHQDPIDVRKFLDLMNREPVKLEIVTDSSCQRLIALFESE</sequence>
<evidence type="ECO:0000313" key="2">
    <source>
        <dbReference type="Proteomes" id="UP000320839"/>
    </source>
</evidence>
<dbReference type="OrthoDB" id="3896938at2"/>
<dbReference type="Gene3D" id="3.40.50.150">
    <property type="entry name" value="Vaccinia Virus protein VP39"/>
    <property type="match status" value="1"/>
</dbReference>
<proteinExistence type="predicted"/>
<accession>A0A518FYK3</accession>
<protein>
    <recommendedName>
        <fullName evidence="3">Methyltransferase domain protein</fullName>
    </recommendedName>
</protein>
<gene>
    <name evidence="1" type="ORF">Pan153_61210</name>
</gene>
<dbReference type="SUPFAM" id="SSF53335">
    <property type="entry name" value="S-adenosyl-L-methionine-dependent methyltransferases"/>
    <property type="match status" value="1"/>
</dbReference>
<dbReference type="InterPro" id="IPR029063">
    <property type="entry name" value="SAM-dependent_MTases_sf"/>
</dbReference>
<dbReference type="EMBL" id="CP036317">
    <property type="protein sequence ID" value="QDV21433.1"/>
    <property type="molecule type" value="Genomic_DNA"/>
</dbReference>
<reference evidence="1 2" key="1">
    <citation type="submission" date="2019-02" db="EMBL/GenBank/DDBJ databases">
        <title>Deep-cultivation of Planctomycetes and their phenomic and genomic characterization uncovers novel biology.</title>
        <authorList>
            <person name="Wiegand S."/>
            <person name="Jogler M."/>
            <person name="Boedeker C."/>
            <person name="Pinto D."/>
            <person name="Vollmers J."/>
            <person name="Rivas-Marin E."/>
            <person name="Kohn T."/>
            <person name="Peeters S.H."/>
            <person name="Heuer A."/>
            <person name="Rast P."/>
            <person name="Oberbeckmann S."/>
            <person name="Bunk B."/>
            <person name="Jeske O."/>
            <person name="Meyerdierks A."/>
            <person name="Storesund J.E."/>
            <person name="Kallscheuer N."/>
            <person name="Luecker S."/>
            <person name="Lage O.M."/>
            <person name="Pohl T."/>
            <person name="Merkel B.J."/>
            <person name="Hornburger P."/>
            <person name="Mueller R.-W."/>
            <person name="Bruemmer F."/>
            <person name="Labrenz M."/>
            <person name="Spormann A.M."/>
            <person name="Op den Camp H."/>
            <person name="Overmann J."/>
            <person name="Amann R."/>
            <person name="Jetten M.S.M."/>
            <person name="Mascher T."/>
            <person name="Medema M.H."/>
            <person name="Devos D.P."/>
            <person name="Kaster A.-K."/>
            <person name="Ovreas L."/>
            <person name="Rohde M."/>
            <person name="Galperin M.Y."/>
            <person name="Jogler C."/>
        </authorList>
    </citation>
    <scope>NUCLEOTIDE SEQUENCE [LARGE SCALE GENOMIC DNA]</scope>
    <source>
        <strain evidence="1 2">Pan153</strain>
    </source>
</reference>
<evidence type="ECO:0000313" key="1">
    <source>
        <dbReference type="EMBL" id="QDV21433.1"/>
    </source>
</evidence>
<dbReference type="RefSeq" id="WP_145460146.1">
    <property type="nucleotide sequence ID" value="NZ_CP036317.1"/>
</dbReference>
<evidence type="ECO:0008006" key="3">
    <source>
        <dbReference type="Google" id="ProtNLM"/>
    </source>
</evidence>